<dbReference type="InterPro" id="IPR019489">
    <property type="entry name" value="Clp_ATPase_C"/>
</dbReference>
<comment type="caution">
    <text evidence="5">The sequence shown here is derived from an EMBL/GenBank/DDBJ whole genome shotgun (WGS) entry which is preliminary data.</text>
</comment>
<dbReference type="PANTHER" id="PTHR11638:SF18">
    <property type="entry name" value="HEAT SHOCK PROTEIN 104"/>
    <property type="match status" value="1"/>
</dbReference>
<dbReference type="InterPro" id="IPR003593">
    <property type="entry name" value="AAA+_ATPase"/>
</dbReference>
<evidence type="ECO:0000313" key="5">
    <source>
        <dbReference type="EMBL" id="KAK9169363.1"/>
    </source>
</evidence>
<evidence type="ECO:0008006" key="7">
    <source>
        <dbReference type="Google" id="ProtNLM"/>
    </source>
</evidence>
<dbReference type="SMART" id="SM01086">
    <property type="entry name" value="ClpB_D2-small"/>
    <property type="match status" value="1"/>
</dbReference>
<proteinExistence type="predicted"/>
<dbReference type="InterPro" id="IPR050130">
    <property type="entry name" value="ClpA_ClpB"/>
</dbReference>
<dbReference type="InterPro" id="IPR027417">
    <property type="entry name" value="P-loop_NTPase"/>
</dbReference>
<dbReference type="Pfam" id="PF07724">
    <property type="entry name" value="AAA_2"/>
    <property type="match status" value="1"/>
</dbReference>
<dbReference type="GO" id="GO:0005524">
    <property type="term" value="F:ATP binding"/>
    <property type="evidence" value="ECO:0007669"/>
    <property type="project" value="UniProtKB-KW"/>
</dbReference>
<sequence length="490" mass="55317">MSPFHFHKALAFFLWLAPLVNIFLALCVHLHTVFLSCNNTLANQCPLVFQEQWFECSDEMVEESGPVHIPSVVSHWTSSPLAELGHEEKDWLLNLSERLKRRVVGQDVAVDAVGDAILRSRAGLGRPQHMIGSFLFVGLAGVGKTQLARALAEQLFGNENLLTRIDMSDYTELESVSRLIGTTPRYAGHRQEGQLTEAMRMMPHGVILFDKIDKAHAAVLQILLRVLDGGQLTNFQGRTIGFTNMIIIMTSNVGAKHILGPLTFETNAQKARERVTEEIRKRFRSELLDRLDDIIIFNFLSPKRLRKVARLQLRDVASRLAERGVALAISEDALDLITLKAYNPEFGGKPIKARLEKNVVTQLSKMMMKDEIDEYSTVYIDAQLADVRWDQNNPMGEGLPKKEQGYLARGMANIPASSKWWMIIRRLGLRKSTRKTKKMHPINGKTVTVDALSTGEEELSYRIEKNGGLRNVDFQREMDIIPFQGMDVSL</sequence>
<evidence type="ECO:0000259" key="4">
    <source>
        <dbReference type="SMART" id="SM01086"/>
    </source>
</evidence>
<feature type="domain" description="AAA+ ATPase" evidence="3">
    <location>
        <begin position="130"/>
        <end position="272"/>
    </location>
</feature>
<dbReference type="EMBL" id="JBBNAF010000001">
    <property type="protein sequence ID" value="KAK9169363.1"/>
    <property type="molecule type" value="Genomic_DNA"/>
</dbReference>
<gene>
    <name evidence="5" type="ORF">Syun_001503</name>
</gene>
<reference evidence="5 6" key="1">
    <citation type="submission" date="2024-01" db="EMBL/GenBank/DDBJ databases">
        <title>Genome assemblies of Stephania.</title>
        <authorList>
            <person name="Yang L."/>
        </authorList>
    </citation>
    <scope>NUCLEOTIDE SEQUENCE [LARGE SCALE GENOMIC DNA]</scope>
    <source>
        <strain evidence="5">YNDBR</strain>
        <tissue evidence="5">Leaf</tissue>
    </source>
</reference>
<dbReference type="GO" id="GO:0016887">
    <property type="term" value="F:ATP hydrolysis activity"/>
    <property type="evidence" value="ECO:0007669"/>
    <property type="project" value="InterPro"/>
</dbReference>
<dbReference type="SMART" id="SM00382">
    <property type="entry name" value="AAA"/>
    <property type="match status" value="1"/>
</dbReference>
<dbReference type="Gene3D" id="3.40.50.300">
    <property type="entry name" value="P-loop containing nucleotide triphosphate hydrolases"/>
    <property type="match status" value="1"/>
</dbReference>
<protein>
    <recommendedName>
        <fullName evidence="7">AAA+ ATPase domain-containing protein</fullName>
    </recommendedName>
</protein>
<keyword evidence="2" id="KW-0067">ATP-binding</keyword>
<dbReference type="InterPro" id="IPR001270">
    <property type="entry name" value="ClpA/B"/>
</dbReference>
<keyword evidence="1" id="KW-0547">Nucleotide-binding</keyword>
<accession>A0AAP0LDZ6</accession>
<dbReference type="GO" id="GO:0034605">
    <property type="term" value="P:cellular response to heat"/>
    <property type="evidence" value="ECO:0007669"/>
    <property type="project" value="TreeGrafter"/>
</dbReference>
<name>A0AAP0LDZ6_9MAGN</name>
<dbReference type="Proteomes" id="UP001420932">
    <property type="component" value="Unassembled WGS sequence"/>
</dbReference>
<dbReference type="SUPFAM" id="SSF52540">
    <property type="entry name" value="P-loop containing nucleoside triphosphate hydrolases"/>
    <property type="match status" value="1"/>
</dbReference>
<dbReference type="Pfam" id="PF10431">
    <property type="entry name" value="ClpB_D2-small"/>
    <property type="match status" value="1"/>
</dbReference>
<evidence type="ECO:0000259" key="3">
    <source>
        <dbReference type="SMART" id="SM00382"/>
    </source>
</evidence>
<evidence type="ECO:0000313" key="6">
    <source>
        <dbReference type="Proteomes" id="UP001420932"/>
    </source>
</evidence>
<dbReference type="InterPro" id="IPR003959">
    <property type="entry name" value="ATPase_AAA_core"/>
</dbReference>
<evidence type="ECO:0000256" key="2">
    <source>
        <dbReference type="ARBA" id="ARBA00022840"/>
    </source>
</evidence>
<dbReference type="GO" id="GO:0005737">
    <property type="term" value="C:cytoplasm"/>
    <property type="evidence" value="ECO:0007669"/>
    <property type="project" value="TreeGrafter"/>
</dbReference>
<dbReference type="CDD" id="cd19499">
    <property type="entry name" value="RecA-like_ClpB_Hsp104-like"/>
    <property type="match status" value="1"/>
</dbReference>
<evidence type="ECO:0000256" key="1">
    <source>
        <dbReference type="ARBA" id="ARBA00022741"/>
    </source>
</evidence>
<organism evidence="5 6">
    <name type="scientific">Stephania yunnanensis</name>
    <dbReference type="NCBI Taxonomy" id="152371"/>
    <lineage>
        <taxon>Eukaryota</taxon>
        <taxon>Viridiplantae</taxon>
        <taxon>Streptophyta</taxon>
        <taxon>Embryophyta</taxon>
        <taxon>Tracheophyta</taxon>
        <taxon>Spermatophyta</taxon>
        <taxon>Magnoliopsida</taxon>
        <taxon>Ranunculales</taxon>
        <taxon>Menispermaceae</taxon>
        <taxon>Menispermoideae</taxon>
        <taxon>Cissampelideae</taxon>
        <taxon>Stephania</taxon>
    </lineage>
</organism>
<dbReference type="PANTHER" id="PTHR11638">
    <property type="entry name" value="ATP-DEPENDENT CLP PROTEASE"/>
    <property type="match status" value="1"/>
</dbReference>
<dbReference type="PRINTS" id="PR00300">
    <property type="entry name" value="CLPPROTEASEA"/>
</dbReference>
<dbReference type="Gene3D" id="1.10.8.60">
    <property type="match status" value="1"/>
</dbReference>
<dbReference type="AlphaFoldDB" id="A0AAP0LDZ6"/>
<feature type="domain" description="Clp ATPase C-terminal" evidence="4">
    <location>
        <begin position="300"/>
        <end position="389"/>
    </location>
</feature>
<keyword evidence="6" id="KW-1185">Reference proteome</keyword>